<feature type="domain" description="NDT80" evidence="4">
    <location>
        <begin position="183"/>
        <end position="461"/>
    </location>
</feature>
<feature type="compositionally biased region" description="Polar residues" evidence="3">
    <location>
        <begin position="58"/>
        <end position="82"/>
    </location>
</feature>
<feature type="region of interest" description="Disordered" evidence="3">
    <location>
        <begin position="323"/>
        <end position="350"/>
    </location>
</feature>
<gene>
    <name evidence="5" type="ORF">FJTKL_13380</name>
</gene>
<organism evidence="5 6">
    <name type="scientific">Diaporthe vaccinii</name>
    <dbReference type="NCBI Taxonomy" id="105482"/>
    <lineage>
        <taxon>Eukaryota</taxon>
        <taxon>Fungi</taxon>
        <taxon>Dikarya</taxon>
        <taxon>Ascomycota</taxon>
        <taxon>Pezizomycotina</taxon>
        <taxon>Sordariomycetes</taxon>
        <taxon>Sordariomycetidae</taxon>
        <taxon>Diaporthales</taxon>
        <taxon>Diaporthaceae</taxon>
        <taxon>Diaporthe</taxon>
        <taxon>Diaporthe eres species complex</taxon>
    </lineage>
</organism>
<dbReference type="PANTHER" id="PTHR35144:SF2">
    <property type="entry name" value="MEIOSIS-SPECIFIC TRANSCRIPTION FACTOR NDT80"/>
    <property type="match status" value="1"/>
</dbReference>
<dbReference type="InterPro" id="IPR052605">
    <property type="entry name" value="Fungal_trans_regulator"/>
</dbReference>
<feature type="region of interest" description="Disordered" evidence="3">
    <location>
        <begin position="126"/>
        <end position="218"/>
    </location>
</feature>
<dbReference type="InterPro" id="IPR037141">
    <property type="entry name" value="NDT80_DNA-bd_dom_sf"/>
</dbReference>
<feature type="region of interest" description="Disordered" evidence="3">
    <location>
        <begin position="28"/>
        <end position="82"/>
    </location>
</feature>
<accession>A0ABR4EAM3</accession>
<dbReference type="Gene3D" id="2.60.40.1390">
    <property type="entry name" value="NDT80 DNA-binding domain"/>
    <property type="match status" value="1"/>
</dbReference>
<dbReference type="Proteomes" id="UP001600888">
    <property type="component" value="Unassembled WGS sequence"/>
</dbReference>
<evidence type="ECO:0000256" key="2">
    <source>
        <dbReference type="PROSITE-ProRule" id="PRU00850"/>
    </source>
</evidence>
<feature type="compositionally biased region" description="Polar residues" evidence="3">
    <location>
        <begin position="209"/>
        <end position="218"/>
    </location>
</feature>
<evidence type="ECO:0000256" key="1">
    <source>
        <dbReference type="ARBA" id="ARBA00023125"/>
    </source>
</evidence>
<dbReference type="PANTHER" id="PTHR35144">
    <property type="entry name" value="MEIOSIS-SPECIFIC TRANSCRIPTION FACTOR NDT80"/>
    <property type="match status" value="1"/>
</dbReference>
<protein>
    <recommendedName>
        <fullName evidence="4">NDT80 domain-containing protein</fullName>
    </recommendedName>
</protein>
<feature type="DNA-binding region" description="NDT80" evidence="2">
    <location>
        <begin position="183"/>
        <end position="461"/>
    </location>
</feature>
<proteinExistence type="predicted"/>
<evidence type="ECO:0000313" key="6">
    <source>
        <dbReference type="Proteomes" id="UP001600888"/>
    </source>
</evidence>
<feature type="region of interest" description="Disordered" evidence="3">
    <location>
        <begin position="606"/>
        <end position="628"/>
    </location>
</feature>
<dbReference type="InterPro" id="IPR024061">
    <property type="entry name" value="NDT80_DNA-bd_dom"/>
</dbReference>
<evidence type="ECO:0000256" key="3">
    <source>
        <dbReference type="SAM" id="MobiDB-lite"/>
    </source>
</evidence>
<dbReference type="InterPro" id="IPR008967">
    <property type="entry name" value="p53-like_TF_DNA-bd_sf"/>
</dbReference>
<evidence type="ECO:0000259" key="4">
    <source>
        <dbReference type="PROSITE" id="PS51517"/>
    </source>
</evidence>
<dbReference type="SUPFAM" id="SSF49417">
    <property type="entry name" value="p53-like transcription factors"/>
    <property type="match status" value="1"/>
</dbReference>
<evidence type="ECO:0000313" key="5">
    <source>
        <dbReference type="EMBL" id="KAL2279494.1"/>
    </source>
</evidence>
<reference evidence="5 6" key="1">
    <citation type="submission" date="2024-03" db="EMBL/GenBank/DDBJ databases">
        <title>A high-quality draft genome sequence of Diaporthe vaccinii, a causative agent of upright dieback and viscid rot disease in cranberry plants.</title>
        <authorList>
            <person name="Sarrasin M."/>
            <person name="Lang B.F."/>
            <person name="Burger G."/>
        </authorList>
    </citation>
    <scope>NUCLEOTIDE SEQUENCE [LARGE SCALE GENOMIC DNA]</scope>
    <source>
        <strain evidence="5 6">IS7</strain>
    </source>
</reference>
<keyword evidence="1 2" id="KW-0238">DNA-binding</keyword>
<dbReference type="Pfam" id="PF05224">
    <property type="entry name" value="NDT80_PhoG"/>
    <property type="match status" value="1"/>
</dbReference>
<dbReference type="PROSITE" id="PS51517">
    <property type="entry name" value="NDT80"/>
    <property type="match status" value="1"/>
</dbReference>
<keyword evidence="6" id="KW-1185">Reference proteome</keyword>
<name>A0ABR4EAM3_9PEZI</name>
<sequence length="628" mass="68475">MTRAEIPLKAPYQLDPIDCLLRNDSSLDRGEAPRMTSQIPKQDFASPSCPGLEYLDLPNQSDMRSYSHDSSTSPLTLESSAQPSPVINLYPPGHTSLFNSAPAYPPDSGGSFYAPASHVFPHIDPRSRLGSSTSTPGMAHALRSTTLPHPATRDLYTPATPSFRRAPEHTPRSPSFPGGHRRRPMSPTPSPNFGLTYHPGNIGRPTMDPSYNSSKQQQTVPPLMGLTMHGALYYSDAPNTSVKPDISGTIDKGFFLAENEWTCYRRNYFSCICSFSLQQPTHPQATLHFTPSGSTQSYQVAGWAMCISAVVSENDAHTIELVQHTPKRDKGPISPPEKTRLNPKPPQTAHHPLGHYAQTEMGLGGSSRAYEQSLYGQPLPHASLHASLPTEHTFERIQFKQATANNGKRRAAQQYYHLVVELFADIGAQGQGNDQWLKVAHRKSAKMIVRGRSPGHYQSERRASTSSGPGGSAGGMGGYTGAGSTMIGGGYGGPNANMLGGAYGAAYDTRPEHYRSHHEAIPMEPILSSEESKAVHEPEKYQYYPTAIIEPQHDPRQPVEMFHHTSSTRSSDNPLRMGSGFDLTSKLYPGPLFSDRAGACGRYEGKSTSHGYYPQMMPPPPSSTVGLH</sequence>
<dbReference type="EMBL" id="JBAWTH010000075">
    <property type="protein sequence ID" value="KAL2279494.1"/>
    <property type="molecule type" value="Genomic_DNA"/>
</dbReference>
<feature type="region of interest" description="Disordered" evidence="3">
    <location>
        <begin position="451"/>
        <end position="476"/>
    </location>
</feature>
<comment type="caution">
    <text evidence="5">The sequence shown here is derived from an EMBL/GenBank/DDBJ whole genome shotgun (WGS) entry which is preliminary data.</text>
</comment>